<accession>A0A8T1Z0W7</accession>
<gene>
    <name evidence="2" type="ORF">ISN45_Aa06g028940</name>
</gene>
<dbReference type="Proteomes" id="UP000694240">
    <property type="component" value="Chromosome 11"/>
</dbReference>
<organism evidence="2 3">
    <name type="scientific">Arabidopsis thaliana x Arabidopsis arenosa</name>
    <dbReference type="NCBI Taxonomy" id="1240361"/>
    <lineage>
        <taxon>Eukaryota</taxon>
        <taxon>Viridiplantae</taxon>
        <taxon>Streptophyta</taxon>
        <taxon>Embryophyta</taxon>
        <taxon>Tracheophyta</taxon>
        <taxon>Spermatophyta</taxon>
        <taxon>Magnoliopsida</taxon>
        <taxon>eudicotyledons</taxon>
        <taxon>Gunneridae</taxon>
        <taxon>Pentapetalae</taxon>
        <taxon>rosids</taxon>
        <taxon>malvids</taxon>
        <taxon>Brassicales</taxon>
        <taxon>Brassicaceae</taxon>
        <taxon>Camelineae</taxon>
        <taxon>Arabidopsis</taxon>
    </lineage>
</organism>
<evidence type="ECO:0000313" key="3">
    <source>
        <dbReference type="Proteomes" id="UP000694240"/>
    </source>
</evidence>
<protein>
    <submittedName>
        <fullName evidence="2">Uncharacterized protein</fullName>
    </submittedName>
</protein>
<dbReference type="EMBL" id="JAEFBK010000011">
    <property type="protein sequence ID" value="KAG7552294.1"/>
    <property type="molecule type" value="Genomic_DNA"/>
</dbReference>
<sequence length="700" mass="80696">MEESHEENSYQDVENHWSKGGESQALSDEEASYEAPPWPEDGYSSSDFGDELDPKPPDHQPQYLTYSGYNQKADDYLRWQRHMEAYFQSSNVPTDEQLSYALDTLTGPAYEWWEQEENARVNYNEPVHTWESFKLEIYEEFVKKAAAQDQHHKPSKTFAPILEEKTKAKPPAHAEAEPPKSNSEAIAHETSTKPSLQPHGKVIQGLENAPALVTEQETTPQTEISKLHQAKVSIPLTPNVFDNSKPVILVLLKLENAEKILGKIEEHTDQNFCFEQHVKDKQEVDSHKTDGMVQIETCYYVLSDYMTVITHLCLAQNVEELAGNKKDYIEHKGDSTKIVEFMDQNKNREEYTPLLIKLASNGDDNVNETIQIKEKPPDEKPLEPIRGKILHPHILPWTNLTYLCVGDQVLRTKLLEEGGYDAVINPRTNHGEDYGRETTIQEQPSGILNQVLSKTSGQSRFSLSEKTPEPCLVQTESKIMSSGPANTWNKFSAQLPSTSKKNQPKRSSHERVIQFTSRVIPSLPDLDIHRVIGGFQPDQKELSYEVNFHTIVTHQQTTESWNQVNTNFGLRDINFLNRRTLHLPYLEPFGFRRLQTYHWRPGDFKILLEAPYNTLRCTKTHRIRRILTHLHFPYPEPMLPYLPCLKPKEINQQEIFPHLFECDLETLQVNKRLPRTHHFLPKLSRYKLTATFLISTDFAI</sequence>
<reference evidence="2 3" key="1">
    <citation type="submission" date="2020-12" db="EMBL/GenBank/DDBJ databases">
        <title>Concerted genomic and epigenomic changes stabilize Arabidopsis allopolyploids.</title>
        <authorList>
            <person name="Chen Z."/>
        </authorList>
    </citation>
    <scope>NUCLEOTIDE SEQUENCE [LARGE SCALE GENOMIC DNA]</scope>
    <source>
        <strain evidence="2">Allo738</strain>
        <tissue evidence="2">Leaf</tissue>
    </source>
</reference>
<dbReference type="AlphaFoldDB" id="A0A8T1Z0W7"/>
<keyword evidence="3" id="KW-1185">Reference proteome</keyword>
<feature type="region of interest" description="Disordered" evidence="1">
    <location>
        <begin position="167"/>
        <end position="199"/>
    </location>
</feature>
<proteinExistence type="predicted"/>
<evidence type="ECO:0000256" key="1">
    <source>
        <dbReference type="SAM" id="MobiDB-lite"/>
    </source>
</evidence>
<feature type="region of interest" description="Disordered" evidence="1">
    <location>
        <begin position="1"/>
        <end position="67"/>
    </location>
</feature>
<evidence type="ECO:0000313" key="2">
    <source>
        <dbReference type="EMBL" id="KAG7552294.1"/>
    </source>
</evidence>
<feature type="compositionally biased region" description="Basic and acidic residues" evidence="1">
    <location>
        <begin position="167"/>
        <end position="178"/>
    </location>
</feature>
<name>A0A8T1Z0W7_9BRAS</name>
<comment type="caution">
    <text evidence="2">The sequence shown here is derived from an EMBL/GenBank/DDBJ whole genome shotgun (WGS) entry which is preliminary data.</text>
</comment>